<comment type="subunit">
    <text evidence="8">Consists of a catalytic RNA component and at least 4-5 protein subunits.</text>
</comment>
<keyword evidence="7 8" id="KW-0862">Zinc</keyword>
<dbReference type="GO" id="GO:0008270">
    <property type="term" value="F:zinc ion binding"/>
    <property type="evidence" value="ECO:0007669"/>
    <property type="project" value="UniProtKB-UniRule"/>
</dbReference>
<dbReference type="InterPro" id="IPR016432">
    <property type="entry name" value="RNP4"/>
</dbReference>
<keyword evidence="10" id="KW-1185">Reference proteome</keyword>
<feature type="binding site" evidence="8">
    <location>
        <position position="101"/>
    </location>
    <ligand>
        <name>Zn(2+)</name>
        <dbReference type="ChEBI" id="CHEBI:29105"/>
    </ligand>
</feature>
<evidence type="ECO:0000256" key="6">
    <source>
        <dbReference type="ARBA" id="ARBA00022801"/>
    </source>
</evidence>
<dbReference type="AlphaFoldDB" id="G7WMX9"/>
<comment type="subcellular location">
    <subcellularLocation>
        <location evidence="8">Cytoplasm</location>
    </subcellularLocation>
</comment>
<evidence type="ECO:0000313" key="9">
    <source>
        <dbReference type="EMBL" id="AET64544.1"/>
    </source>
</evidence>
<keyword evidence="1 8" id="KW-0963">Cytoplasm</keyword>
<comment type="cofactor">
    <cofactor evidence="8">
        <name>Zn(2+)</name>
        <dbReference type="ChEBI" id="CHEBI:29105"/>
    </cofactor>
    <text evidence="8">Binds 1 zinc ion per subunit.</text>
</comment>
<dbReference type="EC" id="3.1.26.5" evidence="8"/>
<dbReference type="PIRSF" id="PIRSF004878">
    <property type="entry name" value="RNase_P_4"/>
    <property type="match status" value="1"/>
</dbReference>
<dbReference type="KEGG" id="mhi:Mhar_1176"/>
<dbReference type="GO" id="GO:0001682">
    <property type="term" value="P:tRNA 5'-leader removal"/>
    <property type="evidence" value="ECO:0007669"/>
    <property type="project" value="UniProtKB-UniRule"/>
</dbReference>
<reference evidence="9 10" key="1">
    <citation type="journal article" date="2012" name="PLoS ONE">
        <title>The genome characteristics and predicted function of methyl-group oxidation pathway in the obligate aceticlastic methanogens, Methanosaeta spp.</title>
        <authorList>
            <person name="Zhu J."/>
            <person name="Zheng H."/>
            <person name="Ai G."/>
            <person name="Zhang G."/>
            <person name="Liu D."/>
            <person name="Liu X."/>
            <person name="Dong X."/>
        </authorList>
    </citation>
    <scope>NUCLEOTIDE SEQUENCE [LARGE SCALE GENOMIC DNA]</scope>
    <source>
        <strain evidence="9 10">6Ac</strain>
    </source>
</reference>
<dbReference type="GO" id="GO:0004526">
    <property type="term" value="F:ribonuclease P activity"/>
    <property type="evidence" value="ECO:0007669"/>
    <property type="project" value="UniProtKB-UniRule"/>
</dbReference>
<keyword evidence="5 8" id="KW-0255">Endonuclease</keyword>
<accession>G7WMX9</accession>
<dbReference type="PANTHER" id="PTHR14742:SF0">
    <property type="entry name" value="RIBONUCLEASE P PROTEIN SUBUNIT P21"/>
    <property type="match status" value="1"/>
</dbReference>
<dbReference type="Pfam" id="PF04032">
    <property type="entry name" value="Rpr2"/>
    <property type="match status" value="1"/>
</dbReference>
<dbReference type="HAMAP" id="MF_00757">
    <property type="entry name" value="RNase_P_4"/>
    <property type="match status" value="1"/>
</dbReference>
<evidence type="ECO:0000256" key="4">
    <source>
        <dbReference type="ARBA" id="ARBA00022723"/>
    </source>
</evidence>
<protein>
    <recommendedName>
        <fullName evidence="8">Ribonuclease P protein component 4</fullName>
        <shortName evidence="8">RNase P component 4</shortName>
        <ecNumber evidence="8">3.1.26.5</ecNumber>
    </recommendedName>
    <alternativeName>
        <fullName evidence="8">Rpp21</fullName>
    </alternativeName>
</protein>
<keyword evidence="2 8" id="KW-0819">tRNA processing</keyword>
<proteinExistence type="inferred from homology"/>
<dbReference type="GO" id="GO:0005737">
    <property type="term" value="C:cytoplasm"/>
    <property type="evidence" value="ECO:0007669"/>
    <property type="project" value="UniProtKB-SubCell"/>
</dbReference>
<dbReference type="PATRIC" id="fig|1110509.7.peg.1305"/>
<evidence type="ECO:0000256" key="7">
    <source>
        <dbReference type="ARBA" id="ARBA00022833"/>
    </source>
</evidence>
<feature type="binding site" evidence="8">
    <location>
        <position position="76"/>
    </location>
    <ligand>
        <name>Zn(2+)</name>
        <dbReference type="ChEBI" id="CHEBI:29105"/>
    </ligand>
</feature>
<evidence type="ECO:0000313" key="10">
    <source>
        <dbReference type="Proteomes" id="UP000005877"/>
    </source>
</evidence>
<dbReference type="InterPro" id="IPR007175">
    <property type="entry name" value="Rpr2/Snm1/Rpp21"/>
</dbReference>
<evidence type="ECO:0000256" key="3">
    <source>
        <dbReference type="ARBA" id="ARBA00022722"/>
    </source>
</evidence>
<comment type="similarity">
    <text evidence="8">Belongs to the eukaryotic/archaeal RNase P protein component 4 family.</text>
</comment>
<feature type="binding site" evidence="8">
    <location>
        <position position="79"/>
    </location>
    <ligand>
        <name>Zn(2+)</name>
        <dbReference type="ChEBI" id="CHEBI:29105"/>
    </ligand>
</feature>
<dbReference type="Gene3D" id="6.20.50.20">
    <property type="match status" value="1"/>
</dbReference>
<evidence type="ECO:0000256" key="2">
    <source>
        <dbReference type="ARBA" id="ARBA00022694"/>
    </source>
</evidence>
<keyword evidence="4 8" id="KW-0479">Metal-binding</keyword>
<dbReference type="GO" id="GO:0030677">
    <property type="term" value="C:ribonuclease P complex"/>
    <property type="evidence" value="ECO:0007669"/>
    <property type="project" value="UniProtKB-UniRule"/>
</dbReference>
<keyword evidence="3 8" id="KW-0540">Nuclease</keyword>
<comment type="catalytic activity">
    <reaction evidence="8">
        <text>Endonucleolytic cleavage of RNA, removing 5'-extranucleotides from tRNA precursor.</text>
        <dbReference type="EC" id="3.1.26.5"/>
    </reaction>
</comment>
<evidence type="ECO:0000256" key="8">
    <source>
        <dbReference type="HAMAP-Rule" id="MF_00757"/>
    </source>
</evidence>
<dbReference type="EMBL" id="CP003117">
    <property type="protein sequence ID" value="AET64544.1"/>
    <property type="molecule type" value="Genomic_DNA"/>
</dbReference>
<dbReference type="Gene3D" id="1.20.5.420">
    <property type="entry name" value="Immunoglobulin FC, subunit C"/>
    <property type="match status" value="1"/>
</dbReference>
<gene>
    <name evidence="8" type="primary">rnp4</name>
    <name evidence="9" type="ordered locus">Mhar_1176</name>
</gene>
<dbReference type="Proteomes" id="UP000005877">
    <property type="component" value="Chromosome"/>
</dbReference>
<keyword evidence="6 8" id="KW-0378">Hydrolase</keyword>
<evidence type="ECO:0000256" key="5">
    <source>
        <dbReference type="ARBA" id="ARBA00022759"/>
    </source>
</evidence>
<feature type="binding site" evidence="8">
    <location>
        <position position="104"/>
    </location>
    <ligand>
        <name>Zn(2+)</name>
        <dbReference type="ChEBI" id="CHEBI:29105"/>
    </ligand>
</feature>
<dbReference type="HOGENOM" id="CLU_079140_3_0_2"/>
<dbReference type="STRING" id="1110509.Mhar_1176"/>
<comment type="function">
    <text evidence="8">Part of ribonuclease P, a protein complex that generates mature tRNA molecules by cleaving their 5'-ends.</text>
</comment>
<dbReference type="PANTHER" id="PTHR14742">
    <property type="entry name" value="RIBONUCLEASE P SUBUNIT P21"/>
    <property type="match status" value="1"/>
</dbReference>
<evidence type="ECO:0000256" key="1">
    <source>
        <dbReference type="ARBA" id="ARBA00022490"/>
    </source>
</evidence>
<sequence length="116" mass="14112">MPFISPGAEPLLMARRKKGYYRGRDLARQRIERLFVLAEEEHERHPERSDRYVEIARRMGMRMRVRIPRRLKRRICKGCRCYLSPGRTRVRLRDGMVTVTCLECGEEMRYPYRRPR</sequence>
<organism evidence="9 10">
    <name type="scientific">Methanothrix harundinacea (strain 6Ac)</name>
    <name type="common">Methanosaeta harundinacea</name>
    <dbReference type="NCBI Taxonomy" id="1110509"/>
    <lineage>
        <taxon>Archaea</taxon>
        <taxon>Methanobacteriati</taxon>
        <taxon>Methanobacteriota</taxon>
        <taxon>Stenosarchaea group</taxon>
        <taxon>Methanomicrobia</taxon>
        <taxon>Methanotrichales</taxon>
        <taxon>Methanotrichaceae</taxon>
        <taxon>Methanothrix</taxon>
    </lineage>
</organism>
<name>G7WMX9_METH6</name>